<dbReference type="RefSeq" id="WP_119339429.1">
    <property type="nucleotide sequence ID" value="NZ_BJXL01000004.1"/>
</dbReference>
<organism evidence="2 3">
    <name type="scientific">Meiothermus hypogaeus NBRC 106114</name>
    <dbReference type="NCBI Taxonomy" id="1227553"/>
    <lineage>
        <taxon>Bacteria</taxon>
        <taxon>Thermotogati</taxon>
        <taxon>Deinococcota</taxon>
        <taxon>Deinococci</taxon>
        <taxon>Thermales</taxon>
        <taxon>Thermaceae</taxon>
        <taxon>Meiothermus</taxon>
    </lineage>
</organism>
<name>A0A511QYM1_9DEIN</name>
<comment type="caution">
    <text evidence="2">The sequence shown here is derived from an EMBL/GenBank/DDBJ whole genome shotgun (WGS) entry which is preliminary data.</text>
</comment>
<protein>
    <submittedName>
        <fullName evidence="2">Carbon-nitrogen hydrolase</fullName>
    </submittedName>
</protein>
<dbReference type="PANTHER" id="PTHR23088">
    <property type="entry name" value="NITRILASE-RELATED"/>
    <property type="match status" value="1"/>
</dbReference>
<keyword evidence="2" id="KW-0378">Hydrolase</keyword>
<proteinExistence type="predicted"/>
<accession>A0A511QYM1</accession>
<dbReference type="PROSITE" id="PS50263">
    <property type="entry name" value="CN_HYDROLASE"/>
    <property type="match status" value="1"/>
</dbReference>
<dbReference type="Proteomes" id="UP000321197">
    <property type="component" value="Unassembled WGS sequence"/>
</dbReference>
<dbReference type="PANTHER" id="PTHR23088:SF27">
    <property type="entry name" value="DEAMINATED GLUTATHIONE AMIDASE"/>
    <property type="match status" value="1"/>
</dbReference>
<dbReference type="OrthoDB" id="9811121at2"/>
<gene>
    <name evidence="2" type="ORF">MHY01S_02630</name>
</gene>
<evidence type="ECO:0000313" key="3">
    <source>
        <dbReference type="Proteomes" id="UP000321197"/>
    </source>
</evidence>
<dbReference type="AlphaFoldDB" id="A0A511QYM1"/>
<feature type="domain" description="CN hydrolase" evidence="1">
    <location>
        <begin position="1"/>
        <end position="236"/>
    </location>
</feature>
<dbReference type="SUPFAM" id="SSF56317">
    <property type="entry name" value="Carbon-nitrogen hydrolase"/>
    <property type="match status" value="1"/>
</dbReference>
<dbReference type="EMBL" id="BJXL01000004">
    <property type="protein sequence ID" value="GEM82097.1"/>
    <property type="molecule type" value="Genomic_DNA"/>
</dbReference>
<dbReference type="InterPro" id="IPR003010">
    <property type="entry name" value="C-N_Hydrolase"/>
</dbReference>
<evidence type="ECO:0000259" key="1">
    <source>
        <dbReference type="PROSITE" id="PS50263"/>
    </source>
</evidence>
<dbReference type="InterPro" id="IPR036526">
    <property type="entry name" value="C-N_Hydrolase_sf"/>
</dbReference>
<dbReference type="Gene3D" id="3.60.110.10">
    <property type="entry name" value="Carbon-nitrogen hydrolase"/>
    <property type="match status" value="1"/>
</dbReference>
<reference evidence="2 3" key="1">
    <citation type="submission" date="2019-07" db="EMBL/GenBank/DDBJ databases">
        <title>Whole genome shotgun sequence of Meiothermus hypogaeus NBRC 106114.</title>
        <authorList>
            <person name="Hosoyama A."/>
            <person name="Uohara A."/>
            <person name="Ohji S."/>
            <person name="Ichikawa N."/>
        </authorList>
    </citation>
    <scope>NUCLEOTIDE SEQUENCE [LARGE SCALE GENOMIC DNA]</scope>
    <source>
        <strain evidence="2 3">NBRC 106114</strain>
    </source>
</reference>
<evidence type="ECO:0000313" key="2">
    <source>
        <dbReference type="EMBL" id="GEM82097.1"/>
    </source>
</evidence>
<dbReference type="GO" id="GO:0016787">
    <property type="term" value="F:hydrolase activity"/>
    <property type="evidence" value="ECO:0007669"/>
    <property type="project" value="UniProtKB-KW"/>
</dbReference>
<sequence length="255" mass="28019">MNVALVHLATRETPEATLEAALALLEQAHRQGAEIAVLPELFPSVYRYEEAHKTPGVLSALAQFCKQSGLTVVAGVLEPHQDRYANRAQVIGPEGLRATYTKTHLIPAFNEPAHMTPGQDLVHLGLKGFKAGIAICFDLRFPELFRAYAVEGVDLFLIPSAWPMSRSYAWELFCKARAAENQAYLIAVNHAEDPFGAASLAIDPMGMEMLRLEAEGVGVVALDPSYPARLRQEFPVFPQRRPELYAGLLKSPVSK</sequence>
<dbReference type="Pfam" id="PF00795">
    <property type="entry name" value="CN_hydrolase"/>
    <property type="match status" value="1"/>
</dbReference>